<sequence length="279" mass="30766">MVKRRTVFRSGSCFLKDNTERVSWLGPLLASRLNSGWYNVVRRHGFLSYVPTGILRGDGFRFSSIHGFRSLVDVVNFDDVFMHQMVSIKASDEAVNLRMVVPVVFMHRMTSFKALDEAVNLRMVVPVVSTFAPPSEVAIKGAALKVKVQEIIGGGVWCRGFLVQLMTSCLAGSTFKVSSVTLDSIHLLGILSTRGIGFVNRTLFTPKLISSSLWDPLDFLSCCALLLSWVQSENLDIIDKQVDKGDIHGAFNTPIPSGVTFNDDDRKADNLGTNHLLAA</sequence>
<organism evidence="1 2">
    <name type="scientific">Hibiscus sabdariffa</name>
    <name type="common">roselle</name>
    <dbReference type="NCBI Taxonomy" id="183260"/>
    <lineage>
        <taxon>Eukaryota</taxon>
        <taxon>Viridiplantae</taxon>
        <taxon>Streptophyta</taxon>
        <taxon>Embryophyta</taxon>
        <taxon>Tracheophyta</taxon>
        <taxon>Spermatophyta</taxon>
        <taxon>Magnoliopsida</taxon>
        <taxon>eudicotyledons</taxon>
        <taxon>Gunneridae</taxon>
        <taxon>Pentapetalae</taxon>
        <taxon>rosids</taxon>
        <taxon>malvids</taxon>
        <taxon>Malvales</taxon>
        <taxon>Malvaceae</taxon>
        <taxon>Malvoideae</taxon>
        <taxon>Hibiscus</taxon>
    </lineage>
</organism>
<dbReference type="Proteomes" id="UP001472677">
    <property type="component" value="Unassembled WGS sequence"/>
</dbReference>
<name>A0ABR2BV86_9ROSI</name>
<gene>
    <name evidence="1" type="ORF">V6N12_036851</name>
</gene>
<proteinExistence type="predicted"/>
<evidence type="ECO:0000313" key="2">
    <source>
        <dbReference type="Proteomes" id="UP001472677"/>
    </source>
</evidence>
<comment type="caution">
    <text evidence="1">The sequence shown here is derived from an EMBL/GenBank/DDBJ whole genome shotgun (WGS) entry which is preliminary data.</text>
</comment>
<evidence type="ECO:0000313" key="1">
    <source>
        <dbReference type="EMBL" id="KAK8510938.1"/>
    </source>
</evidence>
<protein>
    <submittedName>
        <fullName evidence="1">Uncharacterized protein</fullName>
    </submittedName>
</protein>
<reference evidence="1 2" key="1">
    <citation type="journal article" date="2024" name="G3 (Bethesda)">
        <title>Genome assembly of Hibiscus sabdariffa L. provides insights into metabolisms of medicinal natural products.</title>
        <authorList>
            <person name="Kim T."/>
        </authorList>
    </citation>
    <scope>NUCLEOTIDE SEQUENCE [LARGE SCALE GENOMIC DNA]</scope>
    <source>
        <strain evidence="1">TK-2024</strain>
        <tissue evidence="1">Old leaves</tissue>
    </source>
</reference>
<accession>A0ABR2BV86</accession>
<keyword evidence="2" id="KW-1185">Reference proteome</keyword>
<dbReference type="EMBL" id="JBBPBM010000080">
    <property type="protein sequence ID" value="KAK8510938.1"/>
    <property type="molecule type" value="Genomic_DNA"/>
</dbReference>